<keyword evidence="2" id="KW-1185">Reference proteome</keyword>
<evidence type="ECO:0000313" key="2">
    <source>
        <dbReference type="Proteomes" id="UP000271031"/>
    </source>
</evidence>
<dbReference type="EMBL" id="RHHQ01000003">
    <property type="protein sequence ID" value="RNB92449.1"/>
    <property type="molecule type" value="Genomic_DNA"/>
</dbReference>
<dbReference type="RefSeq" id="WP_122916154.1">
    <property type="nucleotide sequence ID" value="NZ_RHHQ01000003.1"/>
</dbReference>
<sequence>MDRLTDYYLEQSQRSTAQLFDVMKQTVTASVDMLNWAQSEAQRFGNSLTQQGSEQFLSRLEQLQAQQLAAHKEFEEQFRSLLNIYQNEGSR</sequence>
<accession>A0A3M8DY48</accession>
<organism evidence="1 2">
    <name type="scientific">Brevibacillus fluminis</name>
    <dbReference type="NCBI Taxonomy" id="511487"/>
    <lineage>
        <taxon>Bacteria</taxon>
        <taxon>Bacillati</taxon>
        <taxon>Bacillota</taxon>
        <taxon>Bacilli</taxon>
        <taxon>Bacillales</taxon>
        <taxon>Paenibacillaceae</taxon>
        <taxon>Brevibacillus</taxon>
    </lineage>
</organism>
<dbReference type="AlphaFoldDB" id="A0A3M8DY48"/>
<name>A0A3M8DY48_9BACL</name>
<dbReference type="OrthoDB" id="3000315at2"/>
<protein>
    <submittedName>
        <fullName evidence="1">Uncharacterized protein</fullName>
    </submittedName>
</protein>
<comment type="caution">
    <text evidence="1">The sequence shown here is derived from an EMBL/GenBank/DDBJ whole genome shotgun (WGS) entry which is preliminary data.</text>
</comment>
<proteinExistence type="predicted"/>
<evidence type="ECO:0000313" key="1">
    <source>
        <dbReference type="EMBL" id="RNB92449.1"/>
    </source>
</evidence>
<gene>
    <name evidence="1" type="ORF">EDM56_01745</name>
</gene>
<dbReference type="Proteomes" id="UP000271031">
    <property type="component" value="Unassembled WGS sequence"/>
</dbReference>
<reference evidence="1 2" key="1">
    <citation type="submission" date="2018-10" db="EMBL/GenBank/DDBJ databases">
        <title>Phylogenomics of Brevibacillus.</title>
        <authorList>
            <person name="Dunlap C."/>
        </authorList>
    </citation>
    <scope>NUCLEOTIDE SEQUENCE [LARGE SCALE GENOMIC DNA]</scope>
    <source>
        <strain evidence="1 2">JCM 15716</strain>
    </source>
</reference>